<accession>A0A1J4L0N9</accession>
<name>A0A1J4L0N9_9EUKA</name>
<evidence type="ECO:0000313" key="11">
    <source>
        <dbReference type="EMBL" id="OHT15516.1"/>
    </source>
</evidence>
<dbReference type="GO" id="GO:0050242">
    <property type="term" value="F:pyruvate, phosphate dikinase activity"/>
    <property type="evidence" value="ECO:0007669"/>
    <property type="project" value="UniProtKB-EC"/>
</dbReference>
<dbReference type="GO" id="GO:0005524">
    <property type="term" value="F:ATP binding"/>
    <property type="evidence" value="ECO:0007669"/>
    <property type="project" value="InterPro"/>
</dbReference>
<evidence type="ECO:0000256" key="1">
    <source>
        <dbReference type="ARBA" id="ARBA00001946"/>
    </source>
</evidence>
<dbReference type="EC" id="2.7.9.1" evidence="3"/>
<dbReference type="GO" id="GO:0046872">
    <property type="term" value="F:metal ion binding"/>
    <property type="evidence" value="ECO:0007669"/>
    <property type="project" value="UniProtKB-KW"/>
</dbReference>
<feature type="domain" description="PEP-utilising enzyme mobile" evidence="9">
    <location>
        <begin position="368"/>
        <end position="450"/>
    </location>
</feature>
<dbReference type="PIRSF" id="PIRSF000853">
    <property type="entry name" value="PPDK"/>
    <property type="match status" value="1"/>
</dbReference>
<reference evidence="11" key="1">
    <citation type="submission" date="2016-10" db="EMBL/GenBank/DDBJ databases">
        <authorList>
            <person name="Benchimol M."/>
            <person name="Almeida L.G."/>
            <person name="Vasconcelos A.T."/>
            <person name="Perreira-Neves A."/>
            <person name="Rosa I.A."/>
            <person name="Tasca T."/>
            <person name="Bogo M.R."/>
            <person name="de Souza W."/>
        </authorList>
    </citation>
    <scope>NUCLEOTIDE SEQUENCE [LARGE SCALE GENOMIC DNA]</scope>
    <source>
        <strain evidence="11">K</strain>
    </source>
</reference>
<dbReference type="Pfam" id="PF02896">
    <property type="entry name" value="PEP-utilizers_C"/>
    <property type="match status" value="1"/>
</dbReference>
<keyword evidence="11" id="KW-0670">Pyruvate</keyword>
<evidence type="ECO:0000256" key="3">
    <source>
        <dbReference type="ARBA" id="ARBA00011994"/>
    </source>
</evidence>
<evidence type="ECO:0000259" key="10">
    <source>
        <dbReference type="Pfam" id="PF02896"/>
    </source>
</evidence>
<dbReference type="InterPro" id="IPR000121">
    <property type="entry name" value="PEP_util_C"/>
</dbReference>
<evidence type="ECO:0000256" key="2">
    <source>
        <dbReference type="ARBA" id="ARBA00007837"/>
    </source>
</evidence>
<keyword evidence="12" id="KW-1185">Reference proteome</keyword>
<feature type="domain" description="PEP-utilising enzyme C-terminal" evidence="10">
    <location>
        <begin position="477"/>
        <end position="844"/>
    </location>
</feature>
<dbReference type="Gene3D" id="3.50.30.10">
    <property type="entry name" value="Phosphohistidine domain"/>
    <property type="match status" value="1"/>
</dbReference>
<dbReference type="Pfam" id="PF00391">
    <property type="entry name" value="PEP-utilizers"/>
    <property type="match status" value="1"/>
</dbReference>
<dbReference type="Gene3D" id="1.20.80.30">
    <property type="match status" value="1"/>
</dbReference>
<comment type="caution">
    <text evidence="11">The sequence shown here is derived from an EMBL/GenBank/DDBJ whole genome shotgun (WGS) entry which is preliminary data.</text>
</comment>
<keyword evidence="4" id="KW-0808">Transferase</keyword>
<dbReference type="InterPro" id="IPR015813">
    <property type="entry name" value="Pyrv/PenolPyrv_kinase-like_dom"/>
</dbReference>
<keyword evidence="6" id="KW-0418">Kinase</keyword>
<dbReference type="InterPro" id="IPR040442">
    <property type="entry name" value="Pyrv_kinase-like_dom_sf"/>
</dbReference>
<dbReference type="InterPro" id="IPR010121">
    <property type="entry name" value="Pyruvate_phosphate_dikinase"/>
</dbReference>
<evidence type="ECO:0000256" key="8">
    <source>
        <dbReference type="PIRSR" id="PIRSR000853-3"/>
    </source>
</evidence>
<evidence type="ECO:0000256" key="5">
    <source>
        <dbReference type="ARBA" id="ARBA00022723"/>
    </source>
</evidence>
<evidence type="ECO:0000256" key="6">
    <source>
        <dbReference type="ARBA" id="ARBA00022777"/>
    </source>
</evidence>
<dbReference type="OrthoDB" id="6123450at2759"/>
<dbReference type="EMBL" id="MLAK01000217">
    <property type="protein sequence ID" value="OHT15516.1"/>
    <property type="molecule type" value="Genomic_DNA"/>
</dbReference>
<dbReference type="SUPFAM" id="SSF56059">
    <property type="entry name" value="Glutathione synthetase ATP-binding domain-like"/>
    <property type="match status" value="1"/>
</dbReference>
<dbReference type="VEuPathDB" id="TrichDB:TRFO_02837"/>
<evidence type="ECO:0000256" key="4">
    <source>
        <dbReference type="ARBA" id="ARBA00022679"/>
    </source>
</evidence>
<dbReference type="GeneID" id="94825641"/>
<dbReference type="InterPro" id="IPR008279">
    <property type="entry name" value="PEP-util_enz_mobile_dom"/>
</dbReference>
<dbReference type="RefSeq" id="XP_068368652.1">
    <property type="nucleotide sequence ID" value="XM_068490937.1"/>
</dbReference>
<dbReference type="SUPFAM" id="SSF51621">
    <property type="entry name" value="Phosphoenolpyruvate/pyruvate domain"/>
    <property type="match status" value="1"/>
</dbReference>
<protein>
    <recommendedName>
        <fullName evidence="3">pyruvate, phosphate dikinase</fullName>
        <ecNumber evidence="3">2.7.9.1</ecNumber>
    </recommendedName>
</protein>
<dbReference type="GO" id="GO:0016301">
    <property type="term" value="F:kinase activity"/>
    <property type="evidence" value="ECO:0007669"/>
    <property type="project" value="UniProtKB-KW"/>
</dbReference>
<keyword evidence="7 8" id="KW-0460">Magnesium</keyword>
<feature type="binding site" evidence="8">
    <location>
        <position position="719"/>
    </location>
    <ligand>
        <name>Mg(2+)</name>
        <dbReference type="ChEBI" id="CHEBI:18420"/>
    </ligand>
</feature>
<dbReference type="PANTHER" id="PTHR22931:SF9">
    <property type="entry name" value="PYRUVATE, PHOSPHATE DIKINASE 1, CHLOROPLASTIC"/>
    <property type="match status" value="1"/>
</dbReference>
<dbReference type="InterPro" id="IPR036637">
    <property type="entry name" value="Phosphohistidine_dom_sf"/>
</dbReference>
<dbReference type="Gene3D" id="3.30.1490.20">
    <property type="entry name" value="ATP-grasp fold, A domain"/>
    <property type="match status" value="1"/>
</dbReference>
<dbReference type="SUPFAM" id="SSF52009">
    <property type="entry name" value="Phosphohistidine domain"/>
    <property type="match status" value="1"/>
</dbReference>
<evidence type="ECO:0000256" key="7">
    <source>
        <dbReference type="ARBA" id="ARBA00022842"/>
    </source>
</evidence>
<dbReference type="AlphaFoldDB" id="A0A1J4L0N9"/>
<dbReference type="Proteomes" id="UP000179807">
    <property type="component" value="Unassembled WGS sequence"/>
</dbReference>
<gene>
    <name evidence="11" type="primary">PPDK</name>
    <name evidence="11" type="ORF">TRFO_02837</name>
</gene>
<evidence type="ECO:0000259" key="9">
    <source>
        <dbReference type="Pfam" id="PF00391"/>
    </source>
</evidence>
<dbReference type="Gene3D" id="1.10.189.10">
    <property type="entry name" value="Pyruvate Phosphate Dikinase, domain 2"/>
    <property type="match status" value="1"/>
</dbReference>
<dbReference type="InterPro" id="IPR013815">
    <property type="entry name" value="ATP_grasp_subdomain_1"/>
</dbReference>
<dbReference type="PANTHER" id="PTHR22931">
    <property type="entry name" value="PHOSPHOENOLPYRUVATE DIKINASE-RELATED"/>
    <property type="match status" value="1"/>
</dbReference>
<sequence>MLCDLIKNGFPVPPGFVVTSDACKDYFSQETPEITEEVWNQISEHVKKLEEQTGKKYGGENPLFLSIRPSPPVAMPKILETASLIGNTQESIAVLASKSEDPKAVWTAYIDGIKNYGTTVSNIPAEKFDEAVNTVKGEKEELDVEDFSTLSTNFKEIIQTETENPYPEDPLNQLKDALKKCFDSWKSEKVTEFCTEHEIDENSYPAFLIQATILGNRKTNTATTRDPISGQGGEVNFEGMEDYPQASIDRLQQLLHDLDLHYKESEKIDFQIDGDDVWICKCEVTKKPADAELRFLLNFVKDGILPKADILNKIDINELANSKVKVSDEDLEAAKDKIFIKAHSGAPGFSTAQIALTAERAAELAEGEQEYIYVCKVATKDDYQTLSQSKGVITIDGSENSYAAAIAKYIGVPAVIGCKGVEIDLEEMVLNLGDNQLREGDPVTLDGEHGVVYTGSLPLQKSSLSEQPEISQIVEWGDELRIEKRKNGGKALMIYATTDNPDDAARARTNGAEGVGMCNTDSLLLGERTDMLQRLIIGHDEEEDRDATRQELEDQMNGEIGALFESMNGYPVVLRLSDPQIKEYLPDVLELIDDLTVARFKKAKGEEIEEEELHEKEVTLDTVKKFHDFNPLVGIRGIRLSLQIPGLLRAQIRAVVESVLATADKDLEAMPYIALPFVTCAAEVDAVKPILEQAIEKISKEHESETEIHPQFKLAAMIEVPRAALITDQLAKRCDALIFNTDILTQQAYGIDVAEAEPTFLPQYALMDIFNGSPINELDVDGIANLLEIGIKKAKEANPDVVVGVAGKHCSSPEAVQLFHKLGFDFVSCSVDSLSVVRLAAAKAVIADEA</sequence>
<organism evidence="11 12">
    <name type="scientific">Tritrichomonas foetus</name>
    <dbReference type="NCBI Taxonomy" id="1144522"/>
    <lineage>
        <taxon>Eukaryota</taxon>
        <taxon>Metamonada</taxon>
        <taxon>Parabasalia</taxon>
        <taxon>Tritrichomonadida</taxon>
        <taxon>Tritrichomonadidae</taxon>
        <taxon>Tritrichomonas</taxon>
    </lineage>
</organism>
<evidence type="ECO:0000313" key="12">
    <source>
        <dbReference type="Proteomes" id="UP000179807"/>
    </source>
</evidence>
<comment type="similarity">
    <text evidence="2">Belongs to the PEP-utilizing enzyme family.</text>
</comment>
<dbReference type="Gene3D" id="3.20.20.60">
    <property type="entry name" value="Phosphoenolpyruvate-binding domains"/>
    <property type="match status" value="1"/>
</dbReference>
<comment type="cofactor">
    <cofactor evidence="1 8">
        <name>Mg(2+)</name>
        <dbReference type="ChEBI" id="CHEBI:18420"/>
    </cofactor>
</comment>
<keyword evidence="5 8" id="KW-0479">Metal-binding</keyword>
<proteinExistence type="inferred from homology"/>